<keyword evidence="1" id="KW-0732">Signal</keyword>
<proteinExistence type="predicted"/>
<evidence type="ECO:0000313" key="3">
    <source>
        <dbReference type="Proteomes" id="UP001363151"/>
    </source>
</evidence>
<feature type="signal peptide" evidence="1">
    <location>
        <begin position="1"/>
        <end position="24"/>
    </location>
</feature>
<feature type="chain" id="PRO_5045634720" evidence="1">
    <location>
        <begin position="25"/>
        <end position="178"/>
    </location>
</feature>
<dbReference type="EMBL" id="JBBJCI010000131">
    <property type="protein sequence ID" value="KAK7242953.1"/>
    <property type="molecule type" value="Genomic_DNA"/>
</dbReference>
<sequence length="178" mass="19755">MRSSPLPLCVVLAAAAAFRAPVAPRVSAPRTRLASTREDFEIEVELEQGAVTVQLSPTMEKSELVVAQYPLPFFIDIERTKDGNMVTKDGSQQENDGVERVGDRLRAFTYYEVGQSLDEPGGGGVISMLGSFGGASIKWRRKLFDATFTPWDKALEVLITNEPRRTDSVTMVFERRLE</sequence>
<gene>
    <name evidence="2" type="ORF">SO694_00126036</name>
</gene>
<protein>
    <submittedName>
        <fullName evidence="2">Uncharacterized protein</fullName>
    </submittedName>
</protein>
<evidence type="ECO:0000256" key="1">
    <source>
        <dbReference type="SAM" id="SignalP"/>
    </source>
</evidence>
<reference evidence="2 3" key="1">
    <citation type="submission" date="2024-03" db="EMBL/GenBank/DDBJ databases">
        <title>Aureococcus anophagefferens CCMP1851 and Kratosvirus quantuckense: Draft genome of a second virus-susceptible host strain in the model system.</title>
        <authorList>
            <person name="Chase E."/>
            <person name="Truchon A.R."/>
            <person name="Schepens W."/>
            <person name="Wilhelm S.W."/>
        </authorList>
    </citation>
    <scope>NUCLEOTIDE SEQUENCE [LARGE SCALE GENOMIC DNA]</scope>
    <source>
        <strain evidence="2 3">CCMP1851</strain>
    </source>
</reference>
<dbReference type="Proteomes" id="UP001363151">
    <property type="component" value="Unassembled WGS sequence"/>
</dbReference>
<organism evidence="2 3">
    <name type="scientific">Aureococcus anophagefferens</name>
    <name type="common">Harmful bloom alga</name>
    <dbReference type="NCBI Taxonomy" id="44056"/>
    <lineage>
        <taxon>Eukaryota</taxon>
        <taxon>Sar</taxon>
        <taxon>Stramenopiles</taxon>
        <taxon>Ochrophyta</taxon>
        <taxon>Pelagophyceae</taxon>
        <taxon>Pelagomonadales</taxon>
        <taxon>Pelagomonadaceae</taxon>
        <taxon>Aureococcus</taxon>
    </lineage>
</organism>
<keyword evidence="3" id="KW-1185">Reference proteome</keyword>
<evidence type="ECO:0000313" key="2">
    <source>
        <dbReference type="EMBL" id="KAK7242953.1"/>
    </source>
</evidence>
<accession>A0ABR1G308</accession>
<name>A0ABR1G308_AURAN</name>
<comment type="caution">
    <text evidence="2">The sequence shown here is derived from an EMBL/GenBank/DDBJ whole genome shotgun (WGS) entry which is preliminary data.</text>
</comment>